<keyword evidence="2" id="KW-0547">Nucleotide-binding</keyword>
<name>A0A4R2RWI9_9FIRM</name>
<dbReference type="SUPFAM" id="SSF160246">
    <property type="entry name" value="EspE N-terminal domain-like"/>
    <property type="match status" value="1"/>
</dbReference>
<accession>A0A4R2RWI9</accession>
<dbReference type="FunFam" id="3.30.450.90:FF:000001">
    <property type="entry name" value="Type II secretion system ATPase GspE"/>
    <property type="match status" value="1"/>
</dbReference>
<dbReference type="CDD" id="cd01129">
    <property type="entry name" value="PulE-GspE-like"/>
    <property type="match status" value="1"/>
</dbReference>
<proteinExistence type="inferred from homology"/>
<dbReference type="EMBL" id="SLXT01000005">
    <property type="protein sequence ID" value="TCP67117.1"/>
    <property type="molecule type" value="Genomic_DNA"/>
</dbReference>
<dbReference type="GO" id="GO:0005886">
    <property type="term" value="C:plasma membrane"/>
    <property type="evidence" value="ECO:0007669"/>
    <property type="project" value="TreeGrafter"/>
</dbReference>
<dbReference type="Pfam" id="PF00437">
    <property type="entry name" value="T2SSE"/>
    <property type="match status" value="1"/>
</dbReference>
<dbReference type="Gene3D" id="3.40.50.300">
    <property type="entry name" value="P-loop containing nucleotide triphosphate hydrolases"/>
    <property type="match status" value="1"/>
</dbReference>
<evidence type="ECO:0000256" key="1">
    <source>
        <dbReference type="ARBA" id="ARBA00006611"/>
    </source>
</evidence>
<organism evidence="5 6">
    <name type="scientific">Heliophilum fasciatum</name>
    <dbReference type="NCBI Taxonomy" id="35700"/>
    <lineage>
        <taxon>Bacteria</taxon>
        <taxon>Bacillati</taxon>
        <taxon>Bacillota</taxon>
        <taxon>Clostridia</taxon>
        <taxon>Eubacteriales</taxon>
        <taxon>Heliobacteriaceae</taxon>
        <taxon>Heliophilum</taxon>
    </lineage>
</organism>
<dbReference type="RefSeq" id="WP_131918352.1">
    <property type="nucleotide sequence ID" value="NZ_JAOQNU010000005.1"/>
</dbReference>
<evidence type="ECO:0000256" key="2">
    <source>
        <dbReference type="ARBA" id="ARBA00022741"/>
    </source>
</evidence>
<dbReference type="InterPro" id="IPR001482">
    <property type="entry name" value="T2SS/T4SS_dom"/>
</dbReference>
<dbReference type="Proteomes" id="UP000294813">
    <property type="component" value="Unassembled WGS sequence"/>
</dbReference>
<evidence type="ECO:0000259" key="4">
    <source>
        <dbReference type="PROSITE" id="PS00662"/>
    </source>
</evidence>
<dbReference type="SMART" id="SM00382">
    <property type="entry name" value="AAA"/>
    <property type="match status" value="1"/>
</dbReference>
<keyword evidence="6" id="KW-1185">Reference proteome</keyword>
<dbReference type="InterPro" id="IPR027417">
    <property type="entry name" value="P-loop_NTPase"/>
</dbReference>
<dbReference type="InterPro" id="IPR003593">
    <property type="entry name" value="AAA+_ATPase"/>
</dbReference>
<dbReference type="InterPro" id="IPR037257">
    <property type="entry name" value="T2SS_E_N_sf"/>
</dbReference>
<dbReference type="InterPro" id="IPR007831">
    <property type="entry name" value="T2SS_GspE_N"/>
</dbReference>
<dbReference type="PROSITE" id="PS00662">
    <property type="entry name" value="T2SP_E"/>
    <property type="match status" value="1"/>
</dbReference>
<dbReference type="Pfam" id="PF05157">
    <property type="entry name" value="MshEN"/>
    <property type="match status" value="1"/>
</dbReference>
<dbReference type="FunFam" id="3.40.50.300:FF:000398">
    <property type="entry name" value="Type IV pilus assembly ATPase PilB"/>
    <property type="match status" value="1"/>
</dbReference>
<dbReference type="Gene3D" id="3.30.450.90">
    <property type="match status" value="1"/>
</dbReference>
<dbReference type="GO" id="GO:0016887">
    <property type="term" value="F:ATP hydrolysis activity"/>
    <property type="evidence" value="ECO:0007669"/>
    <property type="project" value="TreeGrafter"/>
</dbReference>
<evidence type="ECO:0000313" key="5">
    <source>
        <dbReference type="EMBL" id="TCP67117.1"/>
    </source>
</evidence>
<comment type="caution">
    <text evidence="5">The sequence shown here is derived from an EMBL/GenBank/DDBJ whole genome shotgun (WGS) entry which is preliminary data.</text>
</comment>
<reference evidence="5 6" key="1">
    <citation type="submission" date="2019-03" db="EMBL/GenBank/DDBJ databases">
        <title>Genomic Encyclopedia of Type Strains, Phase IV (KMG-IV): sequencing the most valuable type-strain genomes for metagenomic binning, comparative biology and taxonomic classification.</title>
        <authorList>
            <person name="Goeker M."/>
        </authorList>
    </citation>
    <scope>NUCLEOTIDE SEQUENCE [LARGE SCALE GENOMIC DNA]</scope>
    <source>
        <strain evidence="5 6">DSM 11170</strain>
    </source>
</reference>
<gene>
    <name evidence="5" type="ORF">EDD73_10512</name>
</gene>
<dbReference type="Gene3D" id="3.30.300.160">
    <property type="entry name" value="Type II secretion system, protein E, N-terminal domain"/>
    <property type="match status" value="1"/>
</dbReference>
<sequence>MAKAERKMLGDLLVEYRIITREQLQEALTIQKKTGERLGKVLTKSKIVSQQQINEILEFQLGIPQVSLLKFSTDPEVIRLIPESICRQHKCLALKRNEKRLTVAMADPLNVIAMDDVKMATKLDVDPVIATEEDIESILNQVYGMGASRGAAVRVLEAAAGGSNDMPGSMSELDMLDLDRMDAGADAPVVRVVNMILQQAVQDRASDIHIEINEQNIKVRYRVDGMLREMMTIAKHAHASLMSRIKLLAEMDIAEKRVPQDGRIQIKLDKKPIDLRVSTLPTIFGEKCVIRLLDKANMFYKLEDLHFREDPLKMYRKLIRNAFGIVLVTGPTGSGKTTTLYATIADINSSEKNIVTIEDPVEYVLPGINQVQVNVKAGVTFASGLRSILRQDPDVILVGEIRDGDTADIAVRAATTGHLVFSTLHTNDAAGAIARLIDMGVEPFLVGSSLTGVLAQRLVRKICPHCKESYEPEPGSAERLFLSLDREASAVLHRGKGCFACNYTGYKGRLPIQEVMPVTSHVREQILAKAATDTVRSAAIRNGMYTMRDDGIEKVMQGLTTVQEIMRVAYTTE</sequence>
<dbReference type="OrthoDB" id="9808272at2"/>
<dbReference type="PANTHER" id="PTHR30258:SF1">
    <property type="entry name" value="PROTEIN TRANSPORT PROTEIN HOFB HOMOLOG"/>
    <property type="match status" value="1"/>
</dbReference>
<evidence type="ECO:0000313" key="6">
    <source>
        <dbReference type="Proteomes" id="UP000294813"/>
    </source>
</evidence>
<dbReference type="FunFam" id="3.30.300.160:FF:000002">
    <property type="entry name" value="Type II secretion system protein E"/>
    <property type="match status" value="1"/>
</dbReference>
<dbReference type="AlphaFoldDB" id="A0A4R2RWI9"/>
<dbReference type="PANTHER" id="PTHR30258">
    <property type="entry name" value="TYPE II SECRETION SYSTEM PROTEIN GSPE-RELATED"/>
    <property type="match status" value="1"/>
</dbReference>
<dbReference type="SUPFAM" id="SSF52540">
    <property type="entry name" value="P-loop containing nucleoside triphosphate hydrolases"/>
    <property type="match status" value="1"/>
</dbReference>
<dbReference type="GO" id="GO:0005524">
    <property type="term" value="F:ATP binding"/>
    <property type="evidence" value="ECO:0007669"/>
    <property type="project" value="UniProtKB-KW"/>
</dbReference>
<comment type="similarity">
    <text evidence="1">Belongs to the GSP E family.</text>
</comment>
<feature type="domain" description="Bacterial type II secretion system protein E" evidence="4">
    <location>
        <begin position="389"/>
        <end position="403"/>
    </location>
</feature>
<protein>
    <submittedName>
        <fullName evidence="5">Type II secretion system protein E (GspE)</fullName>
    </submittedName>
</protein>
<evidence type="ECO:0000256" key="3">
    <source>
        <dbReference type="ARBA" id="ARBA00022840"/>
    </source>
</evidence>
<keyword evidence="3" id="KW-0067">ATP-binding</keyword>